<dbReference type="GeneID" id="20353069"/>
<feature type="compositionally biased region" description="Acidic residues" evidence="1">
    <location>
        <begin position="976"/>
        <end position="985"/>
    </location>
</feature>
<feature type="compositionally biased region" description="Low complexity" evidence="1">
    <location>
        <begin position="44"/>
        <end position="58"/>
    </location>
</feature>
<sequence>MLSLARSGLRIPAGGLRLHSTRRDLFPSAPVRFSPRRLYSSDTPPESKSPSVNESSSAPDDKKGEEASPSKRKKLVPSKSKPASKSTKTKQSAATQGADTDATAEGHGQGPAPAPNSQDGKESLSTTSGSPGSSNKRSEKRRHKLAQSKARTNVARTEQMNRMWRESLEILKDLRAAHIGLAQPLAVATKGKKTAKSEEGSGQGASEASDASAGRPHPLSPDAKKAKDLFDTQMAQGGVQPGSVGPSMFKNLPSEKLLKTVKPDDKDRQVELLAGALGVLRKVLLEQPPGSAQYLARPAPEKDRSAQRPKATEPQPVEVRRVNSKPTEPSASEAPGKAPKKKASLASQFQKAGQSRVAAAQSQEAAGPKWPNVIIERRGKKIWDPPAQVEDKSLNATHEATPELDPSPDAAAPKKKERKNKQISIHSVISKDLELTPIEKSQPPVPNVQYGLDRVLFNPGVYQLQDPRSRVYNFDPYLSTIMPTHEFDFNALKRYVTSSKDNTLISLAAEVDKKYTGSTSSMTSMLAHFHYLISSWRPINASHMSRTFTPDSEQFTRIQRGPAAVFLKYKDGVYAIDADKEFDNATILSMLGKSMEKFLTLPREEFELYHKDKSHELSEEARNDPEAFHYTTMGDFLMRSQLDAHDPRLPGTGMFDLKTRSVVTIRMQSSEMHKGMGYEIRDRFGQWESFEREYFDMIRSAFLKYSLQVRMGRMDGIFVAFHNTERIFGFQYISLGEMDLAIHGTDNTALGDHEFKLSLHLLNKILDKATTKFPGRSLRLHFETRPSEPPFMYVFAKPVTDQEIAAVQEKNKEAIEEFERKMMNLEPEASAVEAAEQSGEEAGSADDELEIIDEDEGGEEVEAVEEKFSEELSPEGQLSPEEVWEDMMNRVDQAMEDDVFGIASVREAVEEALTQSGLLRSIPQDQSREYIDALLGAITSPDLEGAAEVIQNGSADEFSVTDGNEDATVAEEDTATLSAVDEDATADTPAEQLEVGESEAESSQVDVEQVSANETVETASEEPAQALADEVDETTADEVAETTADEVAKAPEGGVTEVPEDEVAEIAAESETAMDEDEAVEDDADAGDEISGDDSDSAETQTVKSKTAPGLLSLKDLIIKLAEHSQSSPVPVSAEPQAKEEEPDRADSRRLKRFERILSEMLSNSKQAETGDAASADAAASETEATGTDAEPEEELMAIAVTIRNSTDKGYVKRLNSVKEDTKWELLYSFEDVEQPRAQKLYDGCKKRREALLTAANAPLGNDKFQQAYARTLQNFTNKGRAFRVGEDERAREHGRVCVYGVDGELDYDEVFAHVSPTRPWSAELPENPLEAQDTPDFPDLPVLDAQSAKALKKEKARAAYAEKAKKRTEEDRRRREAKSQAKREAKAKKKSEQGSLAKKAEKEILAKMNEGEDGEGKGEAEEK</sequence>
<dbReference type="VEuPathDB" id="FungiDB:GGTG_12611"/>
<protein>
    <submittedName>
        <fullName evidence="2">Mitochondrial membrane protein Pet127</fullName>
    </submittedName>
</protein>
<feature type="compositionally biased region" description="Basic and acidic residues" evidence="1">
    <location>
        <begin position="1137"/>
        <end position="1158"/>
    </location>
</feature>
<feature type="region of interest" description="Disordered" evidence="1">
    <location>
        <begin position="976"/>
        <end position="1109"/>
    </location>
</feature>
<feature type="compositionally biased region" description="Basic and acidic residues" evidence="1">
    <location>
        <begin position="256"/>
        <end position="266"/>
    </location>
</feature>
<feature type="compositionally biased region" description="Basic and acidic residues" evidence="1">
    <location>
        <begin position="1352"/>
        <end position="1385"/>
    </location>
</feature>
<dbReference type="GO" id="GO:0005740">
    <property type="term" value="C:mitochondrial envelope"/>
    <property type="evidence" value="ECO:0007669"/>
    <property type="project" value="TreeGrafter"/>
</dbReference>
<reference evidence="2" key="2">
    <citation type="submission" date="2010-07" db="EMBL/GenBank/DDBJ databases">
        <authorList>
            <consortium name="The Broad Institute Genome Sequencing Platform"/>
            <consortium name="Broad Institute Genome Sequencing Center for Infectious Disease"/>
            <person name="Ma L.-J."/>
            <person name="Dead R."/>
            <person name="Young S."/>
            <person name="Zeng Q."/>
            <person name="Koehrsen M."/>
            <person name="Alvarado L."/>
            <person name="Berlin A."/>
            <person name="Chapman S.B."/>
            <person name="Chen Z."/>
            <person name="Freedman E."/>
            <person name="Gellesch M."/>
            <person name="Goldberg J."/>
            <person name="Griggs A."/>
            <person name="Gujja S."/>
            <person name="Heilman E.R."/>
            <person name="Heiman D."/>
            <person name="Hepburn T."/>
            <person name="Howarth C."/>
            <person name="Jen D."/>
            <person name="Larson L."/>
            <person name="Mehta T."/>
            <person name="Neiman D."/>
            <person name="Pearson M."/>
            <person name="Roberts A."/>
            <person name="Saif S."/>
            <person name="Shea T."/>
            <person name="Shenoy N."/>
            <person name="Sisk P."/>
            <person name="Stolte C."/>
            <person name="Sykes S."/>
            <person name="Walk T."/>
            <person name="White J."/>
            <person name="Yandava C."/>
            <person name="Haas B."/>
            <person name="Nusbaum C."/>
            <person name="Birren B."/>
        </authorList>
    </citation>
    <scope>NUCLEOTIDE SEQUENCE</scope>
    <source>
        <strain evidence="2">R3-111a-1</strain>
    </source>
</reference>
<feature type="compositionally biased region" description="Low complexity" evidence="1">
    <location>
        <begin position="123"/>
        <end position="134"/>
    </location>
</feature>
<feature type="region of interest" description="Disordered" evidence="1">
    <location>
        <begin position="183"/>
        <end position="266"/>
    </location>
</feature>
<feature type="compositionally biased region" description="Polar residues" evidence="1">
    <location>
        <begin position="149"/>
        <end position="160"/>
    </location>
</feature>
<dbReference type="GO" id="GO:0000964">
    <property type="term" value="P:mitochondrial RNA 5'-end processing"/>
    <property type="evidence" value="ECO:0007669"/>
    <property type="project" value="TreeGrafter"/>
</dbReference>
<dbReference type="RefSeq" id="XP_009228776.1">
    <property type="nucleotide sequence ID" value="XM_009230512.1"/>
</dbReference>
<feature type="region of interest" description="Disordered" evidence="1">
    <location>
        <begin position="397"/>
        <end position="422"/>
    </location>
</feature>
<feature type="region of interest" description="Disordered" evidence="1">
    <location>
        <begin position="1"/>
        <end position="160"/>
    </location>
</feature>
<dbReference type="InterPro" id="IPR013943">
    <property type="entry name" value="Pet127"/>
</dbReference>
<feature type="compositionally biased region" description="Acidic residues" evidence="1">
    <location>
        <begin position="1029"/>
        <end position="1044"/>
    </location>
</feature>
<evidence type="ECO:0000256" key="1">
    <source>
        <dbReference type="SAM" id="MobiDB-lite"/>
    </source>
</evidence>
<feature type="region of interest" description="Disordered" evidence="1">
    <location>
        <begin position="1124"/>
        <end position="1194"/>
    </location>
</feature>
<feature type="compositionally biased region" description="Low complexity" evidence="1">
    <location>
        <begin position="1168"/>
        <end position="1189"/>
    </location>
</feature>
<accession>J3PGI6</accession>
<reference evidence="4" key="1">
    <citation type="submission" date="2010-07" db="EMBL/GenBank/DDBJ databases">
        <title>The genome sequence of Gaeumannomyces graminis var. tritici strain R3-111a-1.</title>
        <authorList>
            <consortium name="The Broad Institute Genome Sequencing Platform"/>
            <person name="Ma L.-J."/>
            <person name="Dead R."/>
            <person name="Young S."/>
            <person name="Zeng Q."/>
            <person name="Koehrsen M."/>
            <person name="Alvarado L."/>
            <person name="Berlin A."/>
            <person name="Chapman S.B."/>
            <person name="Chen Z."/>
            <person name="Freedman E."/>
            <person name="Gellesch M."/>
            <person name="Goldberg J."/>
            <person name="Griggs A."/>
            <person name="Gujja S."/>
            <person name="Heilman E.R."/>
            <person name="Heiman D."/>
            <person name="Hepburn T."/>
            <person name="Howarth C."/>
            <person name="Jen D."/>
            <person name="Larson L."/>
            <person name="Mehta T."/>
            <person name="Neiman D."/>
            <person name="Pearson M."/>
            <person name="Roberts A."/>
            <person name="Saif S."/>
            <person name="Shea T."/>
            <person name="Shenoy N."/>
            <person name="Sisk P."/>
            <person name="Stolte C."/>
            <person name="Sykes S."/>
            <person name="Walk T."/>
            <person name="White J."/>
            <person name="Yandava C."/>
            <person name="Haas B."/>
            <person name="Nusbaum C."/>
            <person name="Birren B."/>
        </authorList>
    </citation>
    <scope>NUCLEOTIDE SEQUENCE [LARGE SCALE GENOMIC DNA]</scope>
    <source>
        <strain evidence="4">R3-111a-1</strain>
    </source>
</reference>
<evidence type="ECO:0000313" key="2">
    <source>
        <dbReference type="EMBL" id="EJT69728.1"/>
    </source>
</evidence>
<organism evidence="2">
    <name type="scientific">Gaeumannomyces tritici (strain R3-111a-1)</name>
    <name type="common">Wheat and barley take-all root rot fungus</name>
    <name type="synonym">Gaeumannomyces graminis var. tritici</name>
    <dbReference type="NCBI Taxonomy" id="644352"/>
    <lineage>
        <taxon>Eukaryota</taxon>
        <taxon>Fungi</taxon>
        <taxon>Dikarya</taxon>
        <taxon>Ascomycota</taxon>
        <taxon>Pezizomycotina</taxon>
        <taxon>Sordariomycetes</taxon>
        <taxon>Sordariomycetidae</taxon>
        <taxon>Magnaporthales</taxon>
        <taxon>Magnaporthaceae</taxon>
        <taxon>Gaeumannomyces</taxon>
    </lineage>
</organism>
<dbReference type="EnsemblFungi" id="EJT69728">
    <property type="protein sequence ID" value="EJT69728"/>
    <property type="gene ID" value="GGTG_12611"/>
</dbReference>
<reference evidence="3" key="4">
    <citation type="journal article" date="2015" name="G3 (Bethesda)">
        <title>Genome sequences of three phytopathogenic species of the Magnaporthaceae family of fungi.</title>
        <authorList>
            <person name="Okagaki L.H."/>
            <person name="Nunes C.C."/>
            <person name="Sailsbery J."/>
            <person name="Clay B."/>
            <person name="Brown D."/>
            <person name="John T."/>
            <person name="Oh Y."/>
            <person name="Young N."/>
            <person name="Fitzgerald M."/>
            <person name="Haas B.J."/>
            <person name="Zeng Q."/>
            <person name="Young S."/>
            <person name="Adiconis X."/>
            <person name="Fan L."/>
            <person name="Levin J.Z."/>
            <person name="Mitchell T.K."/>
            <person name="Okubara P.A."/>
            <person name="Farman M.L."/>
            <person name="Kohn L.M."/>
            <person name="Birren B."/>
            <person name="Ma L.-J."/>
            <person name="Dean R.A."/>
        </authorList>
    </citation>
    <scope>NUCLEOTIDE SEQUENCE</scope>
    <source>
        <strain evidence="3">R3-111a-1</strain>
    </source>
</reference>
<feature type="compositionally biased region" description="Acidic residues" evidence="1">
    <location>
        <begin position="1072"/>
        <end position="1097"/>
    </location>
</feature>
<dbReference type="PANTHER" id="PTHR31014:SF0">
    <property type="entry name" value="MITOCHONDRIAL TRANSLATION SYSTEM COMPONENT PET127-RELATED"/>
    <property type="match status" value="1"/>
</dbReference>
<dbReference type="EMBL" id="GL385403">
    <property type="protein sequence ID" value="EJT69728.1"/>
    <property type="molecule type" value="Genomic_DNA"/>
</dbReference>
<keyword evidence="4" id="KW-1185">Reference proteome</keyword>
<dbReference type="Proteomes" id="UP000006039">
    <property type="component" value="Unassembled WGS sequence"/>
</dbReference>
<dbReference type="HOGENOM" id="CLU_252877_0_0_1"/>
<dbReference type="STRING" id="644352.J3PGI6"/>
<dbReference type="PANTHER" id="PTHR31014">
    <property type="entry name" value="MITOCHONDRIAL TRANSLATION SYSTEM COMPONENT PET127-RELATED"/>
    <property type="match status" value="1"/>
</dbReference>
<evidence type="ECO:0000313" key="3">
    <source>
        <dbReference type="EnsemblFungi" id="EJT69728"/>
    </source>
</evidence>
<dbReference type="OrthoDB" id="10249045at2759"/>
<proteinExistence type="predicted"/>
<dbReference type="eggNOG" id="ENOG502QPU6">
    <property type="taxonomic scope" value="Eukaryota"/>
</dbReference>
<feature type="compositionally biased region" description="Low complexity" evidence="1">
    <location>
        <begin position="77"/>
        <end position="103"/>
    </location>
</feature>
<reference evidence="2" key="3">
    <citation type="submission" date="2010-09" db="EMBL/GenBank/DDBJ databases">
        <title>Annotation of Gaeumannomyces graminis var. tritici R3-111a-1.</title>
        <authorList>
            <consortium name="The Broad Institute Genome Sequencing Platform"/>
            <person name="Ma L.-J."/>
            <person name="Dead R."/>
            <person name="Young S.K."/>
            <person name="Zeng Q."/>
            <person name="Gargeya S."/>
            <person name="Fitzgerald M."/>
            <person name="Haas B."/>
            <person name="Abouelleil A."/>
            <person name="Alvarado L."/>
            <person name="Arachchi H.M."/>
            <person name="Berlin A."/>
            <person name="Brown A."/>
            <person name="Chapman S.B."/>
            <person name="Chen Z."/>
            <person name="Dunbar C."/>
            <person name="Freedman E."/>
            <person name="Gearin G."/>
            <person name="Gellesch M."/>
            <person name="Goldberg J."/>
            <person name="Griggs A."/>
            <person name="Gujja S."/>
            <person name="Heiman D."/>
            <person name="Howarth C."/>
            <person name="Larson L."/>
            <person name="Lui A."/>
            <person name="MacDonald P.J.P."/>
            <person name="Mehta T."/>
            <person name="Montmayeur A."/>
            <person name="Murphy C."/>
            <person name="Neiman D."/>
            <person name="Pearson M."/>
            <person name="Priest M."/>
            <person name="Roberts A."/>
            <person name="Saif S."/>
            <person name="Shea T."/>
            <person name="Shenoy N."/>
            <person name="Sisk P."/>
            <person name="Stolte C."/>
            <person name="Sykes S."/>
            <person name="Yandava C."/>
            <person name="Wortman J."/>
            <person name="Nusbaum C."/>
            <person name="Birren B."/>
        </authorList>
    </citation>
    <scope>NUCLEOTIDE SEQUENCE</scope>
    <source>
        <strain evidence="2">R3-111a-1</strain>
    </source>
</reference>
<feature type="compositionally biased region" description="Basic and acidic residues" evidence="1">
    <location>
        <begin position="1415"/>
        <end position="1424"/>
    </location>
</feature>
<gene>
    <name evidence="3" type="primary">20353069</name>
    <name evidence="2" type="ORF">GGTG_12611</name>
</gene>
<dbReference type="Pfam" id="PF08634">
    <property type="entry name" value="Pet127"/>
    <property type="match status" value="1"/>
</dbReference>
<name>J3PGI6_GAET3</name>
<evidence type="ECO:0000313" key="4">
    <source>
        <dbReference type="Proteomes" id="UP000006039"/>
    </source>
</evidence>
<feature type="region of interest" description="Disordered" evidence="1">
    <location>
        <begin position="1320"/>
        <end position="1424"/>
    </location>
</feature>
<reference evidence="3" key="5">
    <citation type="submission" date="2018-04" db="UniProtKB">
        <authorList>
            <consortium name="EnsemblFungi"/>
        </authorList>
    </citation>
    <scope>IDENTIFICATION</scope>
    <source>
        <strain evidence="3">R3-111a-1</strain>
    </source>
</reference>
<feature type="compositionally biased region" description="Basic and acidic residues" evidence="1">
    <location>
        <begin position="59"/>
        <end position="69"/>
    </location>
</feature>
<feature type="region of interest" description="Disordered" evidence="1">
    <location>
        <begin position="288"/>
        <end position="371"/>
    </location>
</feature>
<feature type="compositionally biased region" description="Polar residues" evidence="1">
    <location>
        <begin position="1001"/>
        <end position="1018"/>
    </location>
</feature>